<evidence type="ECO:0000313" key="3">
    <source>
        <dbReference type="Proteomes" id="UP000001542"/>
    </source>
</evidence>
<proteinExistence type="predicted"/>
<feature type="domain" description="UBA" evidence="1">
    <location>
        <begin position="336"/>
        <end position="376"/>
    </location>
</feature>
<dbReference type="SMART" id="SM00165">
    <property type="entry name" value="UBA"/>
    <property type="match status" value="3"/>
</dbReference>
<dbReference type="InterPro" id="IPR009060">
    <property type="entry name" value="UBA-like_sf"/>
</dbReference>
<dbReference type="EMBL" id="DS113381">
    <property type="protein sequence ID" value="EAY08308.1"/>
    <property type="molecule type" value="Genomic_DNA"/>
</dbReference>
<dbReference type="VEuPathDB" id="TrichDB:TVAG_401620"/>
<name>A2EGC9_TRIV3</name>
<dbReference type="GO" id="GO:2000058">
    <property type="term" value="P:regulation of ubiquitin-dependent protein catabolic process"/>
    <property type="evidence" value="ECO:0000318"/>
    <property type="project" value="GO_Central"/>
</dbReference>
<dbReference type="Gene3D" id="1.10.8.10">
    <property type="entry name" value="DNA helicase RuvA subunit, C-terminal domain"/>
    <property type="match status" value="1"/>
</dbReference>
<dbReference type="SUPFAM" id="SSF46934">
    <property type="entry name" value="UBA-like"/>
    <property type="match status" value="1"/>
</dbReference>
<dbReference type="InterPro" id="IPR039749">
    <property type="entry name" value="NUB1"/>
</dbReference>
<evidence type="ECO:0000313" key="2">
    <source>
        <dbReference type="EMBL" id="EAY08308.1"/>
    </source>
</evidence>
<gene>
    <name evidence="2" type="ORF">TVAG_401620</name>
</gene>
<dbReference type="CDD" id="cd14291">
    <property type="entry name" value="UBA1_NUB1_like"/>
    <property type="match status" value="1"/>
</dbReference>
<evidence type="ECO:0000259" key="1">
    <source>
        <dbReference type="PROSITE" id="PS50030"/>
    </source>
</evidence>
<reference evidence="2" key="1">
    <citation type="submission" date="2006-10" db="EMBL/GenBank/DDBJ databases">
        <authorList>
            <person name="Amadeo P."/>
            <person name="Zhao Q."/>
            <person name="Wortman J."/>
            <person name="Fraser-Liggett C."/>
            <person name="Carlton J."/>
        </authorList>
    </citation>
    <scope>NUCLEOTIDE SEQUENCE</scope>
    <source>
        <strain evidence="2">G3</strain>
    </source>
</reference>
<dbReference type="VEuPathDB" id="TrichDB:TVAGG3_0130940"/>
<dbReference type="Proteomes" id="UP000001542">
    <property type="component" value="Unassembled WGS sequence"/>
</dbReference>
<accession>A2EGC9</accession>
<dbReference type="PANTHER" id="PTHR12948:SF3">
    <property type="entry name" value="NEDD8 ULTIMATE BUSTER 1"/>
    <property type="match status" value="1"/>
</dbReference>
<sequence>MSDKVKKTFVFSFLAERITLEFPKDTLVSSIKNEIVKEKKEFENMTFEYIENAVIVNQSKRVDEVGDILYTSVSIPIKLILKTKEIPVLLKPWQTSDDLEQILLRTETFSSDTVIEFEFKGKIIESIPAMELKNAEIHVKTDVAQLVKLRKEGYSDELATKALNLTKWNTREARVILKNKLLEDEALLSEILNSFESLSAALLKLSSFGNSIKESFQEYKKSLENAAKEAEMKVFDGLIDSYARTHDFNQIFKTDSHKKLALEYGFVENQVIEQRWKDNKAKHPFLVSISAALFYNNSDYIVNIDSTPLSGLNVTEIKNQAIKEGILQQKTVYPEYTNKENVQQIMEIGFNMNTAMRALIACKGSIERAVDSIINQELENIERSRGLNPNPTITTANILTNIRVGDALTLLQQSQKDSSKFLEFLKYLKLKNPEFYMYPDLFAACLGIPKPVPVEDIVKYGISNGFITGKKFFELNNSFGRDIEAMDPEKAAELLSVIGDFDPNASVFLLEAYGNDVQKVLAQLDEEAH</sequence>
<dbReference type="RefSeq" id="XP_001320531.1">
    <property type="nucleotide sequence ID" value="XM_001320496.1"/>
</dbReference>
<dbReference type="InParanoid" id="A2EGC9"/>
<dbReference type="KEGG" id="tva:4766206"/>
<protein>
    <submittedName>
        <fullName evidence="2">UBA/TS-N domain containing protein</fullName>
    </submittedName>
</protein>
<dbReference type="PANTHER" id="PTHR12948">
    <property type="entry name" value="NEDD8 ULTIMATE BUSTER-1 BS4 PROTEIN"/>
    <property type="match status" value="1"/>
</dbReference>
<dbReference type="InterPro" id="IPR015940">
    <property type="entry name" value="UBA"/>
</dbReference>
<organism evidence="2 3">
    <name type="scientific">Trichomonas vaginalis (strain ATCC PRA-98 / G3)</name>
    <dbReference type="NCBI Taxonomy" id="412133"/>
    <lineage>
        <taxon>Eukaryota</taxon>
        <taxon>Metamonada</taxon>
        <taxon>Parabasalia</taxon>
        <taxon>Trichomonadida</taxon>
        <taxon>Trichomonadidae</taxon>
        <taxon>Trichomonas</taxon>
    </lineage>
</organism>
<dbReference type="AlphaFoldDB" id="A2EGC9"/>
<reference evidence="2" key="2">
    <citation type="journal article" date="2007" name="Science">
        <title>Draft genome sequence of the sexually transmitted pathogen Trichomonas vaginalis.</title>
        <authorList>
            <person name="Carlton J.M."/>
            <person name="Hirt R.P."/>
            <person name="Silva J.C."/>
            <person name="Delcher A.L."/>
            <person name="Schatz M."/>
            <person name="Zhao Q."/>
            <person name="Wortman J.R."/>
            <person name="Bidwell S.L."/>
            <person name="Alsmark U.C.M."/>
            <person name="Besteiro S."/>
            <person name="Sicheritz-Ponten T."/>
            <person name="Noel C.J."/>
            <person name="Dacks J.B."/>
            <person name="Foster P.G."/>
            <person name="Simillion C."/>
            <person name="Van de Peer Y."/>
            <person name="Miranda-Saavedra D."/>
            <person name="Barton G.J."/>
            <person name="Westrop G.D."/>
            <person name="Mueller S."/>
            <person name="Dessi D."/>
            <person name="Fiori P.L."/>
            <person name="Ren Q."/>
            <person name="Paulsen I."/>
            <person name="Zhang H."/>
            <person name="Bastida-Corcuera F.D."/>
            <person name="Simoes-Barbosa A."/>
            <person name="Brown M.T."/>
            <person name="Hayes R.D."/>
            <person name="Mukherjee M."/>
            <person name="Okumura C.Y."/>
            <person name="Schneider R."/>
            <person name="Smith A.J."/>
            <person name="Vanacova S."/>
            <person name="Villalvazo M."/>
            <person name="Haas B.J."/>
            <person name="Pertea M."/>
            <person name="Feldblyum T.V."/>
            <person name="Utterback T.R."/>
            <person name="Shu C.L."/>
            <person name="Osoegawa K."/>
            <person name="de Jong P.J."/>
            <person name="Hrdy I."/>
            <person name="Horvathova L."/>
            <person name="Zubacova Z."/>
            <person name="Dolezal P."/>
            <person name="Malik S.B."/>
            <person name="Logsdon J.M. Jr."/>
            <person name="Henze K."/>
            <person name="Gupta A."/>
            <person name="Wang C.C."/>
            <person name="Dunne R.L."/>
            <person name="Upcroft J.A."/>
            <person name="Upcroft P."/>
            <person name="White O."/>
            <person name="Salzberg S.L."/>
            <person name="Tang P."/>
            <person name="Chiu C.-H."/>
            <person name="Lee Y.-S."/>
            <person name="Embley T.M."/>
            <person name="Coombs G.H."/>
            <person name="Mottram J.C."/>
            <person name="Tachezy J."/>
            <person name="Fraser-Liggett C.M."/>
            <person name="Johnson P.J."/>
        </authorList>
    </citation>
    <scope>NUCLEOTIDE SEQUENCE [LARGE SCALE GENOMIC DNA]</scope>
    <source>
        <strain evidence="2">G3</strain>
    </source>
</reference>
<dbReference type="Pfam" id="PF00627">
    <property type="entry name" value="UBA"/>
    <property type="match status" value="1"/>
</dbReference>
<keyword evidence="3" id="KW-1185">Reference proteome</keyword>
<dbReference type="PROSITE" id="PS50030">
    <property type="entry name" value="UBA"/>
    <property type="match status" value="1"/>
</dbReference>